<accession>A0A4Y2GQJ4</accession>
<keyword evidence="2" id="KW-1185">Reference proteome</keyword>
<dbReference type="AlphaFoldDB" id="A0A4Y2GQJ4"/>
<comment type="caution">
    <text evidence="1">The sequence shown here is derived from an EMBL/GenBank/DDBJ whole genome shotgun (WGS) entry which is preliminary data.</text>
</comment>
<evidence type="ECO:0000313" key="1">
    <source>
        <dbReference type="EMBL" id="GBM55863.1"/>
    </source>
</evidence>
<gene>
    <name evidence="1" type="ORF">AVEN_2563_1</name>
</gene>
<dbReference type="EMBL" id="BGPR01001519">
    <property type="protein sequence ID" value="GBM55863.1"/>
    <property type="molecule type" value="Genomic_DNA"/>
</dbReference>
<dbReference type="OrthoDB" id="9986793at2759"/>
<dbReference type="Proteomes" id="UP000499080">
    <property type="component" value="Unassembled WGS sequence"/>
</dbReference>
<proteinExistence type="predicted"/>
<reference evidence="1 2" key="1">
    <citation type="journal article" date="2019" name="Sci. Rep.">
        <title>Orb-weaving spider Araneus ventricosus genome elucidates the spidroin gene catalogue.</title>
        <authorList>
            <person name="Kono N."/>
            <person name="Nakamura H."/>
            <person name="Ohtoshi R."/>
            <person name="Moran D.A.P."/>
            <person name="Shinohara A."/>
            <person name="Yoshida Y."/>
            <person name="Fujiwara M."/>
            <person name="Mori M."/>
            <person name="Tomita M."/>
            <person name="Arakawa K."/>
        </authorList>
    </citation>
    <scope>NUCLEOTIDE SEQUENCE [LARGE SCALE GENOMIC DNA]</scope>
</reference>
<sequence length="121" mass="13663">MCKRAHLPSGKLTTLPVRHSTSENYVESSYEAFVDENVSFAVGATTETRTSMEDDEFSERKVFSDESTFHISGIMNKNNIRILCIHHPHVILQYEGEFASCVLHNSPCKDLKTIFSLLKAP</sequence>
<name>A0A4Y2GQJ4_ARAVE</name>
<organism evidence="1 2">
    <name type="scientific">Araneus ventricosus</name>
    <name type="common">Orbweaver spider</name>
    <name type="synonym">Epeira ventricosa</name>
    <dbReference type="NCBI Taxonomy" id="182803"/>
    <lineage>
        <taxon>Eukaryota</taxon>
        <taxon>Metazoa</taxon>
        <taxon>Ecdysozoa</taxon>
        <taxon>Arthropoda</taxon>
        <taxon>Chelicerata</taxon>
        <taxon>Arachnida</taxon>
        <taxon>Araneae</taxon>
        <taxon>Araneomorphae</taxon>
        <taxon>Entelegynae</taxon>
        <taxon>Araneoidea</taxon>
        <taxon>Araneidae</taxon>
        <taxon>Araneus</taxon>
    </lineage>
</organism>
<evidence type="ECO:0000313" key="2">
    <source>
        <dbReference type="Proteomes" id="UP000499080"/>
    </source>
</evidence>
<protein>
    <submittedName>
        <fullName evidence="1">Uncharacterized protein</fullName>
    </submittedName>
</protein>